<evidence type="ECO:0000256" key="3">
    <source>
        <dbReference type="ARBA" id="ARBA00023295"/>
    </source>
</evidence>
<evidence type="ECO:0000313" key="9">
    <source>
        <dbReference type="EMBL" id="OTA19683.1"/>
    </source>
</evidence>
<dbReference type="InterPro" id="IPR052764">
    <property type="entry name" value="GH20_Enzymes"/>
</dbReference>
<dbReference type="InterPro" id="IPR017853">
    <property type="entry name" value="GH"/>
</dbReference>
<feature type="active site" description="Proton donor" evidence="5">
    <location>
        <position position="351"/>
    </location>
</feature>
<reference evidence="9 10" key="1">
    <citation type="submission" date="2017-01" db="EMBL/GenBank/DDBJ databases">
        <title>Deconstructing symbiosis and pathogenesis requirements using a combined genomic-metabolomic approach.</title>
        <authorList>
            <person name="Tobias N.J."/>
            <person name="Wolff H."/>
            <person name="Djahanschiri B."/>
            <person name="Ebersberger I."/>
            <person name="Bode H.B."/>
        </authorList>
    </citation>
    <scope>NUCLEOTIDE SEQUENCE [LARGE SCALE GENOMIC DNA]</scope>
    <source>
        <strain evidence="9 10">DSM 4764</strain>
    </source>
</reference>
<dbReference type="PRINTS" id="PR00738">
    <property type="entry name" value="GLHYDRLASE20"/>
</dbReference>
<dbReference type="InterPro" id="IPR015883">
    <property type="entry name" value="Glyco_hydro_20_cat"/>
</dbReference>
<evidence type="ECO:0000313" key="10">
    <source>
        <dbReference type="Proteomes" id="UP000194204"/>
    </source>
</evidence>
<feature type="signal peptide" evidence="6">
    <location>
        <begin position="1"/>
        <end position="22"/>
    </location>
</feature>
<accession>A0A1Y2SNX4</accession>
<proteinExistence type="inferred from homology"/>
<gene>
    <name evidence="9" type="ORF">Xbed_02186</name>
</gene>
<comment type="caution">
    <text evidence="9">The sequence shown here is derived from an EMBL/GenBank/DDBJ whole genome shotgun (WGS) entry which is preliminary data.</text>
</comment>
<sequence length="700" mass="75078">MTRRNIPLLLFVSLAATSPASGNPINSATDRTFSCGTRNAISTVANGNAAPAVVPGLHVWTGGAGSFQIVPTSRIVVEQANMAVLQPVAKRLQLDLQEITGISASIVADSTVQPGDIALSLTPCNPAIAKQIGNEGYTLSARDNVILRANLTQGIGNNTNGLFYGTRTLLQMLELDGQAKGQHKSIPQGDAIDIPLYAERAVLIDVGRGFVKKESLKAYMKFMGWYKLNRLHLALTGDLLNRTPGPNTVANANFRLFDSTFKDPPLSTDGLYYSRADWDELEDVAAAYGISIVPEINVPAHSQSMARAIDPKSTSESLDLSDPDTLPYVKRVWDQFLPWFRSNRVHIGGDEGDNSVTTQTFLNNVATYLQGKGKTVQMWQDSVSGNSNYHANIVIQNWRTSGPLPWSSPQFAWINSSGSFYVNPNNGAPYEESQGFAGDSFYANDSALGISHPGGETWDWFGNVARLQGSNGYAPIGGQISLWNDLLFHHPYTFEELSHYLFSDAIPAAGQIWWNGQKKDASGNLVPYSTLRASVALFQFGPGTDQVPMFAQYPLSGTLPKFTNPPVYSITPAYPAQKGVLTGLATKYDCKSCGAGEVGGLGTYNNGSGTVTIKVPVAITGSYLLPVYYVSGSNNPFNGQLTINNAAPVTITYPATGGSLDQVAEMGTFVTLQAGTNSIKFSSTTAMGNIAGIGTPIRQP</sequence>
<dbReference type="GO" id="GO:0004563">
    <property type="term" value="F:beta-N-acetylhexosaminidase activity"/>
    <property type="evidence" value="ECO:0007669"/>
    <property type="project" value="InterPro"/>
</dbReference>
<keyword evidence="3" id="KW-0326">Glycosidase</keyword>
<dbReference type="PANTHER" id="PTHR43678:SF1">
    <property type="entry name" value="BETA-N-ACETYLHEXOSAMINIDASE"/>
    <property type="match status" value="1"/>
</dbReference>
<evidence type="ECO:0000256" key="4">
    <source>
        <dbReference type="ARBA" id="ARBA00033000"/>
    </source>
</evidence>
<feature type="domain" description="Beta-hexosaminidase bacterial type N-terminal" evidence="8">
    <location>
        <begin position="51"/>
        <end position="190"/>
    </location>
</feature>
<feature type="chain" id="PRO_5012079097" description="N-acetyl-beta-glucosaminidase" evidence="6">
    <location>
        <begin position="23"/>
        <end position="700"/>
    </location>
</feature>
<keyword evidence="6" id="KW-0732">Signal</keyword>
<name>A0A1Y2SNX4_9GAMM</name>
<feature type="domain" description="Glycoside hydrolase family 20 catalytic" evidence="7">
    <location>
        <begin position="198"/>
        <end position="352"/>
    </location>
</feature>
<dbReference type="SUPFAM" id="SSF51445">
    <property type="entry name" value="(Trans)glycosidases"/>
    <property type="match status" value="1"/>
</dbReference>
<keyword evidence="10" id="KW-1185">Reference proteome</keyword>
<dbReference type="Proteomes" id="UP000194204">
    <property type="component" value="Unassembled WGS sequence"/>
</dbReference>
<dbReference type="Gene3D" id="2.60.120.260">
    <property type="entry name" value="Galactose-binding domain-like"/>
    <property type="match status" value="1"/>
</dbReference>
<evidence type="ECO:0000256" key="6">
    <source>
        <dbReference type="SAM" id="SignalP"/>
    </source>
</evidence>
<dbReference type="GO" id="GO:0005975">
    <property type="term" value="P:carbohydrate metabolic process"/>
    <property type="evidence" value="ECO:0007669"/>
    <property type="project" value="InterPro"/>
</dbReference>
<dbReference type="InterPro" id="IPR025705">
    <property type="entry name" value="Beta_hexosaminidase_sua/sub"/>
</dbReference>
<dbReference type="AlphaFoldDB" id="A0A1Y2SNX4"/>
<evidence type="ECO:0000256" key="5">
    <source>
        <dbReference type="PIRSR" id="PIRSR625705-1"/>
    </source>
</evidence>
<comment type="similarity">
    <text evidence="1">Belongs to the glycosyl hydrolase 20 family.</text>
</comment>
<protein>
    <recommendedName>
        <fullName evidence="4">N-acetyl-beta-glucosaminidase</fullName>
    </recommendedName>
</protein>
<dbReference type="STRING" id="40578.Xbed_02186"/>
<dbReference type="Pfam" id="PF02838">
    <property type="entry name" value="Glyco_hydro_20b"/>
    <property type="match status" value="1"/>
</dbReference>
<dbReference type="InterPro" id="IPR008979">
    <property type="entry name" value="Galactose-bd-like_sf"/>
</dbReference>
<dbReference type="SUPFAM" id="SSF49785">
    <property type="entry name" value="Galactose-binding domain-like"/>
    <property type="match status" value="1"/>
</dbReference>
<dbReference type="PANTHER" id="PTHR43678">
    <property type="entry name" value="PUTATIVE (AFU_ORTHOLOGUE AFUA_2G00640)-RELATED"/>
    <property type="match status" value="1"/>
</dbReference>
<dbReference type="Gene3D" id="3.20.20.80">
    <property type="entry name" value="Glycosidases"/>
    <property type="match status" value="1"/>
</dbReference>
<keyword evidence="2" id="KW-0378">Hydrolase</keyword>
<dbReference type="RefSeq" id="WP_167371898.1">
    <property type="nucleotide sequence ID" value="NZ_CAWNHF010000068.1"/>
</dbReference>
<evidence type="ECO:0000256" key="2">
    <source>
        <dbReference type="ARBA" id="ARBA00022801"/>
    </source>
</evidence>
<dbReference type="EMBL" id="MUBK01000016">
    <property type="protein sequence ID" value="OTA19683.1"/>
    <property type="molecule type" value="Genomic_DNA"/>
</dbReference>
<dbReference type="InterPro" id="IPR015882">
    <property type="entry name" value="HEX_bac_N"/>
</dbReference>
<evidence type="ECO:0000259" key="8">
    <source>
        <dbReference type="Pfam" id="PF02838"/>
    </source>
</evidence>
<organism evidence="9 10">
    <name type="scientific">Xenorhabdus beddingii</name>
    <dbReference type="NCBI Taxonomy" id="40578"/>
    <lineage>
        <taxon>Bacteria</taxon>
        <taxon>Pseudomonadati</taxon>
        <taxon>Pseudomonadota</taxon>
        <taxon>Gammaproteobacteria</taxon>
        <taxon>Enterobacterales</taxon>
        <taxon>Morganellaceae</taxon>
        <taxon>Xenorhabdus</taxon>
    </lineage>
</organism>
<dbReference type="Pfam" id="PF00728">
    <property type="entry name" value="Glyco_hydro_20"/>
    <property type="match status" value="1"/>
</dbReference>
<evidence type="ECO:0000259" key="7">
    <source>
        <dbReference type="Pfam" id="PF00728"/>
    </source>
</evidence>
<evidence type="ECO:0000256" key="1">
    <source>
        <dbReference type="ARBA" id="ARBA00006285"/>
    </source>
</evidence>
<dbReference type="SUPFAM" id="SSF55545">
    <property type="entry name" value="beta-N-acetylhexosaminidase-like domain"/>
    <property type="match status" value="1"/>
</dbReference>
<dbReference type="InterPro" id="IPR029018">
    <property type="entry name" value="Hex-like_dom2"/>
</dbReference>
<dbReference type="Gene3D" id="3.30.379.10">
    <property type="entry name" value="Chitobiase/beta-hexosaminidase domain 2-like"/>
    <property type="match status" value="1"/>
</dbReference>